<evidence type="ECO:0000256" key="6">
    <source>
        <dbReference type="ARBA" id="ARBA00023180"/>
    </source>
</evidence>
<dbReference type="AlphaFoldDB" id="A0A443QBG3"/>
<dbReference type="OrthoDB" id="10037294at2759"/>
<keyword evidence="4" id="KW-1133">Transmembrane helix</keyword>
<dbReference type="InterPro" id="IPR013980">
    <property type="entry name" value="MANSC_dom"/>
</dbReference>
<evidence type="ECO:0000256" key="5">
    <source>
        <dbReference type="ARBA" id="ARBA00023136"/>
    </source>
</evidence>
<dbReference type="Proteomes" id="UP000285301">
    <property type="component" value="Unassembled WGS sequence"/>
</dbReference>
<feature type="non-terminal residue" evidence="9">
    <location>
        <position position="183"/>
    </location>
</feature>
<dbReference type="GO" id="GO:0016020">
    <property type="term" value="C:membrane"/>
    <property type="evidence" value="ECO:0007669"/>
    <property type="project" value="UniProtKB-SubCell"/>
</dbReference>
<evidence type="ECO:0000256" key="4">
    <source>
        <dbReference type="ARBA" id="ARBA00022989"/>
    </source>
</evidence>
<dbReference type="PANTHER" id="PTHR46876:SF1">
    <property type="entry name" value="LOW-DENSITY LIPOPROTEIN RECEPTOR-RELATED PROTEIN 11"/>
    <property type="match status" value="1"/>
</dbReference>
<accession>A0A443QBG3</accession>
<evidence type="ECO:0000256" key="7">
    <source>
        <dbReference type="SAM" id="MobiDB-lite"/>
    </source>
</evidence>
<sequence>FHLLILVYAQNYEHVSKMHPSRNEIIDSFHIKISTIIRTQDSKSLGAKYLNETELSSNEECIQWCWEYIPCNVAVFEEKNQGSCYLFDCGPNEDFRCKFTSHNFYTSSVLKTSRYISDPSQWGSQLKHEKDLVKLRSSPTTVPRIRVTGLVTSQKNSTASTTHSLLPPPTHPSVSVNPTTQSK</sequence>
<protein>
    <recommendedName>
        <fullName evidence="8">MANSC domain-containing protein</fullName>
    </recommendedName>
</protein>
<keyword evidence="10" id="KW-1185">Reference proteome</keyword>
<dbReference type="InterPro" id="IPR011106">
    <property type="entry name" value="MANSC_N"/>
</dbReference>
<proteinExistence type="predicted"/>
<keyword evidence="5" id="KW-0472">Membrane</keyword>
<keyword evidence="6" id="KW-0325">Glycoprotein</keyword>
<gene>
    <name evidence="9" type="ORF">B4U79_05728</name>
</gene>
<comment type="subcellular location">
    <subcellularLocation>
        <location evidence="1">Membrane</location>
        <topology evidence="1">Single-pass type I membrane protein</topology>
    </subcellularLocation>
</comment>
<evidence type="ECO:0000256" key="2">
    <source>
        <dbReference type="ARBA" id="ARBA00022692"/>
    </source>
</evidence>
<keyword evidence="2" id="KW-0812">Transmembrane</keyword>
<dbReference type="PANTHER" id="PTHR46876">
    <property type="entry name" value="LOW-DENSITY LIPOPROTEIN RECEPTOR-RELATED PROTEIN 11"/>
    <property type="match status" value="1"/>
</dbReference>
<dbReference type="Pfam" id="PF07502">
    <property type="entry name" value="MANEC"/>
    <property type="match status" value="1"/>
</dbReference>
<evidence type="ECO:0000313" key="9">
    <source>
        <dbReference type="EMBL" id="RWS00363.1"/>
    </source>
</evidence>
<dbReference type="PROSITE" id="PS50986">
    <property type="entry name" value="MANSC"/>
    <property type="match status" value="1"/>
</dbReference>
<keyword evidence="3" id="KW-0732">Signal</keyword>
<evidence type="ECO:0000259" key="8">
    <source>
        <dbReference type="PROSITE" id="PS50986"/>
    </source>
</evidence>
<dbReference type="EMBL" id="NCKU01011662">
    <property type="protein sequence ID" value="RWS00363.1"/>
    <property type="molecule type" value="Genomic_DNA"/>
</dbReference>
<evidence type="ECO:0000256" key="1">
    <source>
        <dbReference type="ARBA" id="ARBA00004479"/>
    </source>
</evidence>
<feature type="domain" description="MANSC" evidence="8">
    <location>
        <begin position="31"/>
        <end position="108"/>
    </location>
</feature>
<evidence type="ECO:0000313" key="10">
    <source>
        <dbReference type="Proteomes" id="UP000285301"/>
    </source>
</evidence>
<organism evidence="9 10">
    <name type="scientific">Dinothrombium tinctorium</name>
    <dbReference type="NCBI Taxonomy" id="1965070"/>
    <lineage>
        <taxon>Eukaryota</taxon>
        <taxon>Metazoa</taxon>
        <taxon>Ecdysozoa</taxon>
        <taxon>Arthropoda</taxon>
        <taxon>Chelicerata</taxon>
        <taxon>Arachnida</taxon>
        <taxon>Acari</taxon>
        <taxon>Acariformes</taxon>
        <taxon>Trombidiformes</taxon>
        <taxon>Prostigmata</taxon>
        <taxon>Anystina</taxon>
        <taxon>Parasitengona</taxon>
        <taxon>Trombidioidea</taxon>
        <taxon>Trombidiidae</taxon>
        <taxon>Dinothrombium</taxon>
    </lineage>
</organism>
<feature type="non-terminal residue" evidence="9">
    <location>
        <position position="1"/>
    </location>
</feature>
<reference evidence="9 10" key="1">
    <citation type="journal article" date="2018" name="Gigascience">
        <title>Genomes of trombidid mites reveal novel predicted allergens and laterally-transferred genes associated with secondary metabolism.</title>
        <authorList>
            <person name="Dong X."/>
            <person name="Chaisiri K."/>
            <person name="Xia D."/>
            <person name="Armstrong S.D."/>
            <person name="Fang Y."/>
            <person name="Donnelly M.J."/>
            <person name="Kadowaki T."/>
            <person name="McGarry J.W."/>
            <person name="Darby A.C."/>
            <person name="Makepeace B.L."/>
        </authorList>
    </citation>
    <scope>NUCLEOTIDE SEQUENCE [LARGE SCALE GENOMIC DNA]</scope>
    <source>
        <strain evidence="9">UoL-WK</strain>
    </source>
</reference>
<evidence type="ECO:0000256" key="3">
    <source>
        <dbReference type="ARBA" id="ARBA00022729"/>
    </source>
</evidence>
<name>A0A443QBG3_9ACAR</name>
<feature type="compositionally biased region" description="Polar residues" evidence="7">
    <location>
        <begin position="174"/>
        <end position="183"/>
    </location>
</feature>
<feature type="region of interest" description="Disordered" evidence="7">
    <location>
        <begin position="152"/>
        <end position="183"/>
    </location>
</feature>
<comment type="caution">
    <text evidence="9">The sequence shown here is derived from an EMBL/GenBank/DDBJ whole genome shotgun (WGS) entry which is preliminary data.</text>
</comment>
<dbReference type="SMART" id="SM00765">
    <property type="entry name" value="MANEC"/>
    <property type="match status" value="1"/>
</dbReference>